<evidence type="ECO:0000256" key="3">
    <source>
        <dbReference type="ARBA" id="ARBA00022723"/>
    </source>
</evidence>
<organism evidence="7 8">
    <name type="scientific">Gordonia mangrovi</name>
    <dbReference type="NCBI Taxonomy" id="2665643"/>
    <lineage>
        <taxon>Bacteria</taxon>
        <taxon>Bacillati</taxon>
        <taxon>Actinomycetota</taxon>
        <taxon>Actinomycetes</taxon>
        <taxon>Mycobacteriales</taxon>
        <taxon>Gordoniaceae</taxon>
        <taxon>Gordonia</taxon>
    </lineage>
</organism>
<keyword evidence="2" id="KW-0540">Nuclease</keyword>
<keyword evidence="5" id="KW-0460">Magnesium</keyword>
<dbReference type="SUPFAM" id="SSF88723">
    <property type="entry name" value="PIN domain-like"/>
    <property type="match status" value="1"/>
</dbReference>
<evidence type="ECO:0000256" key="5">
    <source>
        <dbReference type="ARBA" id="ARBA00022842"/>
    </source>
</evidence>
<dbReference type="Pfam" id="PF01850">
    <property type="entry name" value="PIN"/>
    <property type="match status" value="1"/>
</dbReference>
<evidence type="ECO:0000256" key="4">
    <source>
        <dbReference type="ARBA" id="ARBA00022801"/>
    </source>
</evidence>
<keyword evidence="1" id="KW-1277">Toxin-antitoxin system</keyword>
<reference evidence="7 8" key="1">
    <citation type="submission" date="2019-11" db="EMBL/GenBank/DDBJ databases">
        <title>Gordonia sp. nov., a novel actinobacterium isolated from mangrove soil in Hainan.</title>
        <authorList>
            <person name="Huang X."/>
            <person name="Xie Y."/>
            <person name="Chu X."/>
            <person name="Xiao K."/>
        </authorList>
    </citation>
    <scope>NUCLEOTIDE SEQUENCE [LARGE SCALE GENOMIC DNA]</scope>
    <source>
        <strain evidence="7 8">HNM0687</strain>
    </source>
</reference>
<dbReference type="InterPro" id="IPR002716">
    <property type="entry name" value="PIN_dom"/>
</dbReference>
<sequence length="134" mass="14936">MPTGLIYLDSSVALRTILDVPDRERLHTWMQTPGLTFVSSRLLRTEVTRVLRRDGRSLTDATPLFDRVGMLDISRETHTVAESIERHIKTLDALHLATALLVGEPVTVATHDTTMRQVAEHLGLNVTDPVGTTR</sequence>
<evidence type="ECO:0000313" key="8">
    <source>
        <dbReference type="Proteomes" id="UP000475545"/>
    </source>
</evidence>
<evidence type="ECO:0000256" key="2">
    <source>
        <dbReference type="ARBA" id="ARBA00022722"/>
    </source>
</evidence>
<feature type="domain" description="PIN" evidence="6">
    <location>
        <begin position="6"/>
        <end position="120"/>
    </location>
</feature>
<accession>A0A6L7GWT9</accession>
<dbReference type="Proteomes" id="UP000475545">
    <property type="component" value="Unassembled WGS sequence"/>
</dbReference>
<gene>
    <name evidence="7" type="ORF">GIY30_24010</name>
</gene>
<dbReference type="EMBL" id="WMBR01000012">
    <property type="protein sequence ID" value="MXP24390.1"/>
    <property type="molecule type" value="Genomic_DNA"/>
</dbReference>
<dbReference type="GO" id="GO:0004518">
    <property type="term" value="F:nuclease activity"/>
    <property type="evidence" value="ECO:0007669"/>
    <property type="project" value="UniProtKB-KW"/>
</dbReference>
<keyword evidence="8" id="KW-1185">Reference proteome</keyword>
<dbReference type="AlphaFoldDB" id="A0A6L7GWT9"/>
<dbReference type="InterPro" id="IPR029060">
    <property type="entry name" value="PIN-like_dom_sf"/>
</dbReference>
<protein>
    <submittedName>
        <fullName evidence="7">PIN domain-containing protein</fullName>
    </submittedName>
</protein>
<evidence type="ECO:0000256" key="1">
    <source>
        <dbReference type="ARBA" id="ARBA00022649"/>
    </source>
</evidence>
<dbReference type="GO" id="GO:0046872">
    <property type="term" value="F:metal ion binding"/>
    <property type="evidence" value="ECO:0007669"/>
    <property type="project" value="UniProtKB-KW"/>
</dbReference>
<evidence type="ECO:0000313" key="7">
    <source>
        <dbReference type="EMBL" id="MXP24390.1"/>
    </source>
</evidence>
<comment type="caution">
    <text evidence="7">The sequence shown here is derived from an EMBL/GenBank/DDBJ whole genome shotgun (WGS) entry which is preliminary data.</text>
</comment>
<name>A0A6L7GWT9_9ACTN</name>
<keyword evidence="3" id="KW-0479">Metal-binding</keyword>
<dbReference type="Gene3D" id="3.40.50.1010">
    <property type="entry name" value="5'-nuclease"/>
    <property type="match status" value="1"/>
</dbReference>
<evidence type="ECO:0000259" key="6">
    <source>
        <dbReference type="Pfam" id="PF01850"/>
    </source>
</evidence>
<dbReference type="CDD" id="cd09874">
    <property type="entry name" value="PIN_MT3492-like"/>
    <property type="match status" value="1"/>
</dbReference>
<keyword evidence="4" id="KW-0378">Hydrolase</keyword>
<dbReference type="GO" id="GO:0016787">
    <property type="term" value="F:hydrolase activity"/>
    <property type="evidence" value="ECO:0007669"/>
    <property type="project" value="UniProtKB-KW"/>
</dbReference>
<proteinExistence type="predicted"/>